<dbReference type="InterPro" id="IPR027417">
    <property type="entry name" value="P-loop_NTPase"/>
</dbReference>
<dbReference type="InterPro" id="IPR046758">
    <property type="entry name" value="Sey1/RHD3-like_3HB"/>
</dbReference>
<dbReference type="Proteomes" id="UP001295684">
    <property type="component" value="Unassembled WGS sequence"/>
</dbReference>
<feature type="topological domain" description="Lumenal" evidence="10">
    <location>
        <begin position="676"/>
        <end position="678"/>
    </location>
</feature>
<evidence type="ECO:0000256" key="1">
    <source>
        <dbReference type="ARBA" id="ARBA00004477"/>
    </source>
</evidence>
<evidence type="ECO:0000313" key="13">
    <source>
        <dbReference type="EMBL" id="CAI2359105.1"/>
    </source>
</evidence>
<dbReference type="HAMAP" id="MF_03109">
    <property type="entry name" value="Sey1"/>
    <property type="match status" value="1"/>
</dbReference>
<dbReference type="Pfam" id="PF20428">
    <property type="entry name" value="Sey1_3HB"/>
    <property type="match status" value="1"/>
</dbReference>
<evidence type="ECO:0000259" key="12">
    <source>
        <dbReference type="PROSITE" id="PS51715"/>
    </source>
</evidence>
<comment type="similarity">
    <text evidence="10">Belongs to the TRAFAC class dynamin-like GTPase superfamily. GB1/RHD3 GTPase family. RHD3 subfamily.</text>
</comment>
<feature type="topological domain" description="Cytoplasmic" evidence="10">
    <location>
        <begin position="1"/>
        <end position="654"/>
    </location>
</feature>
<evidence type="ECO:0000256" key="4">
    <source>
        <dbReference type="ARBA" id="ARBA00022801"/>
    </source>
</evidence>
<keyword evidence="3 10" id="KW-0547">Nucleotide-binding</keyword>
<dbReference type="GO" id="GO:0005525">
    <property type="term" value="F:GTP binding"/>
    <property type="evidence" value="ECO:0007669"/>
    <property type="project" value="UniProtKB-UniRule"/>
</dbReference>
<dbReference type="GO" id="GO:0005789">
    <property type="term" value="C:endoplasmic reticulum membrane"/>
    <property type="evidence" value="ECO:0007669"/>
    <property type="project" value="UniProtKB-SubCell"/>
</dbReference>
<dbReference type="PANTHER" id="PTHR45923:SF2">
    <property type="entry name" value="PROTEIN SEY1"/>
    <property type="match status" value="1"/>
</dbReference>
<dbReference type="GO" id="GO:0003924">
    <property type="term" value="F:GTPase activity"/>
    <property type="evidence" value="ECO:0007669"/>
    <property type="project" value="UniProtKB-UniRule"/>
</dbReference>
<evidence type="ECO:0000256" key="5">
    <source>
        <dbReference type="ARBA" id="ARBA00022824"/>
    </source>
</evidence>
<feature type="transmembrane region" description="Helical" evidence="11">
    <location>
        <begin position="680"/>
        <end position="704"/>
    </location>
</feature>
<dbReference type="InterPro" id="IPR030386">
    <property type="entry name" value="G_GB1_RHD3_dom"/>
</dbReference>
<evidence type="ECO:0000256" key="3">
    <source>
        <dbReference type="ARBA" id="ARBA00022741"/>
    </source>
</evidence>
<evidence type="ECO:0000256" key="10">
    <source>
        <dbReference type="HAMAP-Rule" id="MF_03109"/>
    </source>
</evidence>
<dbReference type="Pfam" id="PF05879">
    <property type="entry name" value="RHD3_GTPase"/>
    <property type="match status" value="1"/>
</dbReference>
<dbReference type="GO" id="GO:0016320">
    <property type="term" value="P:endoplasmic reticulum membrane fusion"/>
    <property type="evidence" value="ECO:0007669"/>
    <property type="project" value="TreeGrafter"/>
</dbReference>
<keyword evidence="8 10" id="KW-0472">Membrane</keyword>
<evidence type="ECO:0000313" key="14">
    <source>
        <dbReference type="Proteomes" id="UP001295684"/>
    </source>
</evidence>
<feature type="topological domain" description="Cytoplasmic" evidence="10">
    <location>
        <begin position="700"/>
        <end position="722"/>
    </location>
</feature>
<dbReference type="AlphaFoldDB" id="A0AAD1U0I8"/>
<keyword evidence="5 10" id="KW-0256">Endoplasmic reticulum</keyword>
<dbReference type="PANTHER" id="PTHR45923">
    <property type="entry name" value="PROTEIN SEY1"/>
    <property type="match status" value="1"/>
</dbReference>
<organism evidence="13 14">
    <name type="scientific">Euplotes crassus</name>
    <dbReference type="NCBI Taxonomy" id="5936"/>
    <lineage>
        <taxon>Eukaryota</taxon>
        <taxon>Sar</taxon>
        <taxon>Alveolata</taxon>
        <taxon>Ciliophora</taxon>
        <taxon>Intramacronucleata</taxon>
        <taxon>Spirotrichea</taxon>
        <taxon>Hypotrichia</taxon>
        <taxon>Euplotida</taxon>
        <taxon>Euplotidae</taxon>
        <taxon>Moneuplotes</taxon>
    </lineage>
</organism>
<dbReference type="EC" id="3.6.5.-" evidence="10"/>
<proteinExistence type="inferred from homology"/>
<dbReference type="Gene3D" id="3.40.50.300">
    <property type="entry name" value="P-loop containing nucleotide triphosphate hydrolases"/>
    <property type="match status" value="1"/>
</dbReference>
<accession>A0AAD1U0I8</accession>
<sequence length="722" mass="84084">MPSVIQVITEGLEYVNDIDQYIKEEGMSDIGTAYKNIAIIGCQSSGKSTLLNVLFDTNFEQLDQNSRGMAQTTKGVWAARNSEKNILIFDIEGTDSRERGDDRMTFEQTTSLFALALADVLMINLWTTDVGRYAASNYGLLKVIFEVNLKLFAQNQNQKKLLFVLRDFNEYEHNREKMIELLEGNVRKIWGEIYKTEEFKDSSPHDFFDFEFHMMPHKIYQKKEFEEAGLQLKEKFNVNNPDTIFPKTESLNVPIDGLPLYIDNCWTCIREQKELNLPGERQMVATYRCGEIKQEAIDKVQDRLDSLQQRSYEGIIDDYKDQCGNILDESISHYDDSAKQYYKETYEGVRLELTNHLIEILYKSFVSQLKNLTLQGDKKFAKAMKNTFNDDTVTDTFADTCNGLFEDTIKQFEQKAKMLCFDDDSWRDAIKLYGKELKNNLLKMIESAREKQKDKLFTFSLETIVDELEEEITQPIKGLEDNLWDTVIERYKSTICEEEDKIKTILKNGFETEEEEYNDFLTRLEDKIYSQSKKIIFKTVSDLNSHLNRKFNTYFKKNSKGKNRDWKKMSEEEIEKLHNECYSHFESIFDMFKKIEIPQYVSMATPTMGGSFGHSKEQLLSPNDITRIKDKFQEDCEHALEEAIRLHHNVFNNGVPLYFWVLFIFFAYDDVFRWLSSPILFYPLCFLATFAGLMQSLGLLSPAITAAKVAFSLGYSQLKNGA</sequence>
<keyword evidence="6 10" id="KW-1133">Transmembrane helix</keyword>
<dbReference type="InterPro" id="IPR008803">
    <property type="entry name" value="RHD3/Sey1"/>
</dbReference>
<keyword evidence="4 10" id="KW-0378">Hydrolase</keyword>
<comment type="function">
    <text evidence="9">Probable GTP-binding protein involved in generating and maintaining the structure of the tubular endoplasmic reticulum network.</text>
</comment>
<name>A0AAD1U0I8_EUPCR</name>
<dbReference type="PROSITE" id="PS51715">
    <property type="entry name" value="G_GB1_RHD3"/>
    <property type="match status" value="1"/>
</dbReference>
<keyword evidence="14" id="KW-1185">Reference proteome</keyword>
<evidence type="ECO:0000256" key="11">
    <source>
        <dbReference type="SAM" id="Phobius"/>
    </source>
</evidence>
<dbReference type="EMBL" id="CAMPGE010000359">
    <property type="protein sequence ID" value="CAI2359105.1"/>
    <property type="molecule type" value="Genomic_DNA"/>
</dbReference>
<reference evidence="13" key="1">
    <citation type="submission" date="2023-07" db="EMBL/GenBank/DDBJ databases">
        <authorList>
            <consortium name="AG Swart"/>
            <person name="Singh M."/>
            <person name="Singh A."/>
            <person name="Seah K."/>
            <person name="Emmerich C."/>
        </authorList>
    </citation>
    <scope>NUCLEOTIDE SEQUENCE</scope>
    <source>
        <strain evidence="13">DP1</strain>
    </source>
</reference>
<keyword evidence="7 10" id="KW-0342">GTP-binding</keyword>
<dbReference type="SUPFAM" id="SSF52540">
    <property type="entry name" value="P-loop containing nucleoside triphosphate hydrolases"/>
    <property type="match status" value="1"/>
</dbReference>
<evidence type="ECO:0000256" key="7">
    <source>
        <dbReference type="ARBA" id="ARBA00023134"/>
    </source>
</evidence>
<protein>
    <recommendedName>
        <fullName evidence="10">Protein SEY1 homolog</fullName>
        <ecNumber evidence="10">3.6.5.-</ecNumber>
    </recommendedName>
</protein>
<evidence type="ECO:0000256" key="9">
    <source>
        <dbReference type="ARBA" id="ARBA00029381"/>
    </source>
</evidence>
<feature type="binding site" evidence="10">
    <location>
        <begin position="41"/>
        <end position="48"/>
    </location>
    <ligand>
        <name>GTP</name>
        <dbReference type="ChEBI" id="CHEBI:37565"/>
    </ligand>
</feature>
<evidence type="ECO:0000256" key="6">
    <source>
        <dbReference type="ARBA" id="ARBA00022989"/>
    </source>
</evidence>
<keyword evidence="2 10" id="KW-0812">Transmembrane</keyword>
<gene>
    <name evidence="13" type="ORF">ECRASSUSDP1_LOCUS390</name>
</gene>
<comment type="subcellular location">
    <subcellularLocation>
        <location evidence="1 10">Endoplasmic reticulum membrane</location>
        <topology evidence="1 10">Multi-pass membrane protein</topology>
    </subcellularLocation>
</comment>
<evidence type="ECO:0000256" key="8">
    <source>
        <dbReference type="ARBA" id="ARBA00023136"/>
    </source>
</evidence>
<comment type="caution">
    <text evidence="13">The sequence shown here is derived from an EMBL/GenBank/DDBJ whole genome shotgun (WGS) entry which is preliminary data.</text>
</comment>
<evidence type="ECO:0000256" key="2">
    <source>
        <dbReference type="ARBA" id="ARBA00022692"/>
    </source>
</evidence>
<dbReference type="FunFam" id="3.40.50.300:FF:000727">
    <property type="entry name" value="Protein SEY1 homolog"/>
    <property type="match status" value="1"/>
</dbReference>
<comment type="function">
    <text evidence="10">Probable GTP-binding protein that may be involved in cell development.</text>
</comment>
<feature type="domain" description="GB1/RHD3-type G" evidence="12">
    <location>
        <begin position="31"/>
        <end position="249"/>
    </location>
</feature>